<protein>
    <recommendedName>
        <fullName evidence="1">PilZ domain-containing protein</fullName>
    </recommendedName>
</protein>
<dbReference type="EMBL" id="ARYK01000008">
    <property type="protein sequence ID" value="KCZ89481.1"/>
    <property type="molecule type" value="Genomic_DNA"/>
</dbReference>
<keyword evidence="3" id="KW-1185">Reference proteome</keyword>
<name>A0A059FFZ8_9PROT</name>
<evidence type="ECO:0000313" key="3">
    <source>
        <dbReference type="Proteomes" id="UP000025171"/>
    </source>
</evidence>
<dbReference type="SUPFAM" id="SSF141371">
    <property type="entry name" value="PilZ domain-like"/>
    <property type="match status" value="1"/>
</dbReference>
<dbReference type="InterPro" id="IPR009875">
    <property type="entry name" value="PilZ_domain"/>
</dbReference>
<proteinExistence type="predicted"/>
<dbReference type="Proteomes" id="UP000025171">
    <property type="component" value="Unassembled WGS sequence"/>
</dbReference>
<evidence type="ECO:0000259" key="1">
    <source>
        <dbReference type="Pfam" id="PF07238"/>
    </source>
</evidence>
<feature type="domain" description="PilZ" evidence="1">
    <location>
        <begin position="6"/>
        <end position="63"/>
    </location>
</feature>
<sequence length="83" mass="9666">MTTMNRRGRRTQLAETGLIRIGLFRKLQCEIRDVSPGGARIVIPEGAELPEEFRMRLPHFKTPRHCIRRWQCGSETGVEFKQD</sequence>
<organism evidence="2 3">
    <name type="scientific">Hyphomonas johnsonii MHS-2</name>
    <dbReference type="NCBI Taxonomy" id="1280950"/>
    <lineage>
        <taxon>Bacteria</taxon>
        <taxon>Pseudomonadati</taxon>
        <taxon>Pseudomonadota</taxon>
        <taxon>Alphaproteobacteria</taxon>
        <taxon>Hyphomonadales</taxon>
        <taxon>Hyphomonadaceae</taxon>
        <taxon>Hyphomonas</taxon>
    </lineage>
</organism>
<accession>A0A059FFZ8</accession>
<gene>
    <name evidence="2" type="ORF">HJO_14722</name>
</gene>
<dbReference type="GO" id="GO:0035438">
    <property type="term" value="F:cyclic-di-GMP binding"/>
    <property type="evidence" value="ECO:0007669"/>
    <property type="project" value="InterPro"/>
</dbReference>
<dbReference type="RefSeq" id="WP_035618326.1">
    <property type="nucleotide sequence ID" value="NZ_ARYK01000008.1"/>
</dbReference>
<evidence type="ECO:0000313" key="2">
    <source>
        <dbReference type="EMBL" id="KCZ89481.1"/>
    </source>
</evidence>
<dbReference type="Pfam" id="PF07238">
    <property type="entry name" value="PilZ"/>
    <property type="match status" value="1"/>
</dbReference>
<dbReference type="AlphaFoldDB" id="A0A059FFZ8"/>
<dbReference type="OrthoDB" id="7210926at2"/>
<dbReference type="PATRIC" id="fig|1280950.3.peg.2956"/>
<reference evidence="2 3" key="1">
    <citation type="journal article" date="2014" name="Antonie Van Leeuwenhoek">
        <title>Hyphomonas beringensis sp. nov. and Hyphomonas chukchiensis sp. nov., isolated from surface seawater of the Bering Sea and Chukchi Sea.</title>
        <authorList>
            <person name="Li C."/>
            <person name="Lai Q."/>
            <person name="Li G."/>
            <person name="Dong C."/>
            <person name="Wang J."/>
            <person name="Liao Y."/>
            <person name="Shao Z."/>
        </authorList>
    </citation>
    <scope>NUCLEOTIDE SEQUENCE [LARGE SCALE GENOMIC DNA]</scope>
    <source>
        <strain evidence="2 3">MHS-2</strain>
    </source>
</reference>
<comment type="caution">
    <text evidence="2">The sequence shown here is derived from an EMBL/GenBank/DDBJ whole genome shotgun (WGS) entry which is preliminary data.</text>
</comment>